<dbReference type="SUPFAM" id="SSF56935">
    <property type="entry name" value="Porins"/>
    <property type="match status" value="1"/>
</dbReference>
<evidence type="ECO:0000256" key="1">
    <source>
        <dbReference type="PROSITE-ProRule" id="PRU01360"/>
    </source>
</evidence>
<protein>
    <recommendedName>
        <fullName evidence="2">TonB-dependent receptor plug domain-containing protein</fullName>
    </recommendedName>
</protein>
<dbReference type="EMBL" id="VMRJ01000004">
    <property type="protein sequence ID" value="TVT39307.1"/>
    <property type="molecule type" value="Genomic_DNA"/>
</dbReference>
<name>A0A558BS09_9BACT</name>
<dbReference type="Pfam" id="PF07715">
    <property type="entry name" value="Plug"/>
    <property type="match status" value="1"/>
</dbReference>
<keyword evidence="1" id="KW-0813">Transport</keyword>
<comment type="caution">
    <text evidence="3">The sequence shown here is derived from an EMBL/GenBank/DDBJ whole genome shotgun (WGS) entry which is preliminary data.</text>
</comment>
<keyword evidence="4" id="KW-1185">Reference proteome</keyword>
<keyword evidence="1" id="KW-1134">Transmembrane beta strand</keyword>
<reference evidence="3 4" key="1">
    <citation type="submission" date="2019-07" db="EMBL/GenBank/DDBJ databases">
        <title>Hymenobacter sp. straun FUR1 Genome sequencing and assembly.</title>
        <authorList>
            <person name="Chhetri G."/>
        </authorList>
    </citation>
    <scope>NUCLEOTIDE SEQUENCE [LARGE SCALE GENOMIC DNA]</scope>
    <source>
        <strain evidence="3 4">Fur1</strain>
    </source>
</reference>
<dbReference type="PROSITE" id="PS52016">
    <property type="entry name" value="TONB_DEPENDENT_REC_3"/>
    <property type="match status" value="1"/>
</dbReference>
<gene>
    <name evidence="3" type="ORF">FNT36_16765</name>
</gene>
<dbReference type="GO" id="GO:0009279">
    <property type="term" value="C:cell outer membrane"/>
    <property type="evidence" value="ECO:0007669"/>
    <property type="project" value="UniProtKB-SubCell"/>
</dbReference>
<dbReference type="Proteomes" id="UP000317624">
    <property type="component" value="Unassembled WGS sequence"/>
</dbReference>
<keyword evidence="1" id="KW-0998">Cell outer membrane</keyword>
<dbReference type="OrthoDB" id="1367110at2"/>
<evidence type="ECO:0000313" key="4">
    <source>
        <dbReference type="Proteomes" id="UP000317624"/>
    </source>
</evidence>
<keyword evidence="1" id="KW-0812">Transmembrane</keyword>
<dbReference type="RefSeq" id="WP_144850033.1">
    <property type="nucleotide sequence ID" value="NZ_VMRJ01000004.1"/>
</dbReference>
<dbReference type="InterPro" id="IPR037066">
    <property type="entry name" value="Plug_dom_sf"/>
</dbReference>
<feature type="domain" description="TonB-dependent receptor plug" evidence="2">
    <location>
        <begin position="54"/>
        <end position="106"/>
    </location>
</feature>
<dbReference type="InterPro" id="IPR039426">
    <property type="entry name" value="TonB-dep_rcpt-like"/>
</dbReference>
<evidence type="ECO:0000313" key="3">
    <source>
        <dbReference type="EMBL" id="TVT39307.1"/>
    </source>
</evidence>
<dbReference type="PROSITE" id="PS51257">
    <property type="entry name" value="PROKAR_LIPOPROTEIN"/>
    <property type="match status" value="1"/>
</dbReference>
<organism evidence="3 4">
    <name type="scientific">Hymenobacter setariae</name>
    <dbReference type="NCBI Taxonomy" id="2594794"/>
    <lineage>
        <taxon>Bacteria</taxon>
        <taxon>Pseudomonadati</taxon>
        <taxon>Bacteroidota</taxon>
        <taxon>Cytophagia</taxon>
        <taxon>Cytophagales</taxon>
        <taxon>Hymenobacteraceae</taxon>
        <taxon>Hymenobacter</taxon>
    </lineage>
</organism>
<comment type="subcellular location">
    <subcellularLocation>
        <location evidence="1">Cell outer membrane</location>
        <topology evidence="1">Multi-pass membrane protein</topology>
    </subcellularLocation>
</comment>
<dbReference type="Gene3D" id="2.170.130.10">
    <property type="entry name" value="TonB-dependent receptor, plug domain"/>
    <property type="match status" value="1"/>
</dbReference>
<keyword evidence="1" id="KW-0472">Membrane</keyword>
<proteinExistence type="inferred from homology"/>
<dbReference type="InterPro" id="IPR012910">
    <property type="entry name" value="Plug_dom"/>
</dbReference>
<comment type="similarity">
    <text evidence="1">Belongs to the TonB-dependent receptor family.</text>
</comment>
<sequence length="116" mass="12515">MKSLLLLIGPSLSGLIGCSTLRPPTQAQVAASKQAESQRLAARPLSIHIHDAPTTIRQDKPLVFVNGRKYNVSKLKRLDPDRIDSVQVINSSASVSLYGARGQDGVIIITTKKAKQ</sequence>
<accession>A0A558BS09</accession>
<evidence type="ECO:0000259" key="2">
    <source>
        <dbReference type="Pfam" id="PF07715"/>
    </source>
</evidence>
<dbReference type="AlphaFoldDB" id="A0A558BS09"/>